<sequence>MAFFDLTDGPVVLEIPPAEGGSLNGNIVTTWQVPIEDLGLHGADQGKGGKFVLLLPGHADPVPEGFTALQSDTFGGYMLFRSTLASHDEDEVERARAYAMQVEVYPLAEAGNPPPTVYTDAWDVLFDATIRYDASFFQNLTRIVQSEPWLERDRLMIDYLRSIGIEKGQPFAPDAEMTTLLDAAAQEARAWLEARYDAFYPGFFTPEGQWTFPVPAELVQALQNGYSDPDAYPVDPRG</sequence>
<name>A0A2A2GID3_9RHOB</name>
<dbReference type="PANTHER" id="PTHR36509:SF3">
    <property type="entry name" value="SIGNAL PEPTIDE PROTEIN"/>
    <property type="match status" value="1"/>
</dbReference>
<evidence type="ECO:0000259" key="1">
    <source>
        <dbReference type="Pfam" id="PF06863"/>
    </source>
</evidence>
<dbReference type="InterPro" id="IPR010679">
    <property type="entry name" value="DUF1254"/>
</dbReference>
<organism evidence="2 3">
    <name type="scientific">Paracoccus salipaludis</name>
    <dbReference type="NCBI Taxonomy" id="2032623"/>
    <lineage>
        <taxon>Bacteria</taxon>
        <taxon>Pseudomonadati</taxon>
        <taxon>Pseudomonadota</taxon>
        <taxon>Alphaproteobacteria</taxon>
        <taxon>Rhodobacterales</taxon>
        <taxon>Paracoccaceae</taxon>
        <taxon>Paracoccus</taxon>
    </lineage>
</organism>
<feature type="domain" description="DUF1254" evidence="1">
    <location>
        <begin position="1"/>
        <end position="106"/>
    </location>
</feature>
<protein>
    <recommendedName>
        <fullName evidence="1">DUF1254 domain-containing protein</fullName>
    </recommendedName>
</protein>
<dbReference type="EMBL" id="NSJZ01000006">
    <property type="protein sequence ID" value="PAU97261.1"/>
    <property type="molecule type" value="Genomic_DNA"/>
</dbReference>
<dbReference type="PANTHER" id="PTHR36509">
    <property type="entry name" value="BLL3101 PROTEIN"/>
    <property type="match status" value="1"/>
</dbReference>
<accession>A0A2A2GID3</accession>
<reference evidence="2 3" key="1">
    <citation type="submission" date="2017-09" db="EMBL/GenBank/DDBJ databases">
        <title>Paracoccus alkalisoli sp. nov., isolated from saline alkaline soil.</title>
        <authorList>
            <person name="Dong X."/>
            <person name="Zhang G."/>
        </authorList>
    </citation>
    <scope>NUCLEOTIDE SEQUENCE [LARGE SCALE GENOMIC DNA]</scope>
    <source>
        <strain evidence="2 3">WN007</strain>
    </source>
</reference>
<dbReference type="SUPFAM" id="SSF160935">
    <property type="entry name" value="VPA0735-like"/>
    <property type="match status" value="1"/>
</dbReference>
<gene>
    <name evidence="2" type="ORF">CK240_09285</name>
</gene>
<dbReference type="Proteomes" id="UP000218023">
    <property type="component" value="Unassembled WGS sequence"/>
</dbReference>
<dbReference type="AlphaFoldDB" id="A0A2A2GID3"/>
<keyword evidence="3" id="KW-1185">Reference proteome</keyword>
<dbReference type="OrthoDB" id="272779at2"/>
<evidence type="ECO:0000313" key="2">
    <source>
        <dbReference type="EMBL" id="PAU97261.1"/>
    </source>
</evidence>
<dbReference type="InterPro" id="IPR037050">
    <property type="entry name" value="DUF1254_sf"/>
</dbReference>
<dbReference type="Pfam" id="PF06863">
    <property type="entry name" value="DUF1254"/>
    <property type="match status" value="1"/>
</dbReference>
<evidence type="ECO:0000313" key="3">
    <source>
        <dbReference type="Proteomes" id="UP000218023"/>
    </source>
</evidence>
<comment type="caution">
    <text evidence="2">The sequence shown here is derived from an EMBL/GenBank/DDBJ whole genome shotgun (WGS) entry which is preliminary data.</text>
</comment>
<proteinExistence type="predicted"/>
<dbReference type="Gene3D" id="2.60.40.1610">
    <property type="entry name" value="Domain of unknown function DUF1254"/>
    <property type="match status" value="1"/>
</dbReference>